<feature type="compositionally biased region" description="Polar residues" evidence="1">
    <location>
        <begin position="1"/>
        <end position="13"/>
    </location>
</feature>
<feature type="region of interest" description="Disordered" evidence="1">
    <location>
        <begin position="1"/>
        <end position="120"/>
    </location>
</feature>
<organism evidence="2 6">
    <name type="scientific">Rotaria sordida</name>
    <dbReference type="NCBI Taxonomy" id="392033"/>
    <lineage>
        <taxon>Eukaryota</taxon>
        <taxon>Metazoa</taxon>
        <taxon>Spiralia</taxon>
        <taxon>Gnathifera</taxon>
        <taxon>Rotifera</taxon>
        <taxon>Eurotatoria</taxon>
        <taxon>Bdelloidea</taxon>
        <taxon>Philodinida</taxon>
        <taxon>Philodinidae</taxon>
        <taxon>Rotaria</taxon>
    </lineage>
</organism>
<dbReference type="Proteomes" id="UP000663889">
    <property type="component" value="Unassembled WGS sequence"/>
</dbReference>
<name>A0A814PSR4_9BILA</name>
<reference evidence="2" key="1">
    <citation type="submission" date="2021-02" db="EMBL/GenBank/DDBJ databases">
        <authorList>
            <person name="Nowell W R."/>
        </authorList>
    </citation>
    <scope>NUCLEOTIDE SEQUENCE</scope>
</reference>
<dbReference type="EMBL" id="CAJOAX010003109">
    <property type="protein sequence ID" value="CAF3836726.1"/>
    <property type="molecule type" value="Genomic_DNA"/>
</dbReference>
<proteinExistence type="predicted"/>
<dbReference type="Proteomes" id="UP000663823">
    <property type="component" value="Unassembled WGS sequence"/>
</dbReference>
<dbReference type="OrthoDB" id="10019949at2759"/>
<sequence length="120" mass="13324">MQIQPNSQASTVPPNGRMNYFTPQAPLSYNNPSSNNASHQPSNNKEWWQNMPPYNPYRTTNQDYGPSKNQSYPTSNVNAQPNIYKQGSNMNVGSGNSSATTFYSGNSSMPYNSAQPPQHM</sequence>
<evidence type="ECO:0000313" key="6">
    <source>
        <dbReference type="Proteomes" id="UP000663882"/>
    </source>
</evidence>
<dbReference type="Proteomes" id="UP000663874">
    <property type="component" value="Unassembled WGS sequence"/>
</dbReference>
<feature type="compositionally biased region" description="Polar residues" evidence="1">
    <location>
        <begin position="21"/>
        <end position="47"/>
    </location>
</feature>
<feature type="compositionally biased region" description="Polar residues" evidence="1">
    <location>
        <begin position="99"/>
        <end position="120"/>
    </location>
</feature>
<comment type="caution">
    <text evidence="2">The sequence shown here is derived from an EMBL/GenBank/DDBJ whole genome shotgun (WGS) entry which is preliminary data.</text>
</comment>
<dbReference type="EMBL" id="CAJNOO010001178">
    <property type="protein sequence ID" value="CAF1109917.1"/>
    <property type="molecule type" value="Genomic_DNA"/>
</dbReference>
<gene>
    <name evidence="5" type="ORF">FNK824_LOCUS18200</name>
    <name evidence="4" type="ORF">OTI717_LOCUS20326</name>
    <name evidence="2" type="ORF">RFH988_LOCUS19779</name>
    <name evidence="3" type="ORF">SEV965_LOCUS17826</name>
</gene>
<evidence type="ECO:0000313" key="3">
    <source>
        <dbReference type="EMBL" id="CAF1138899.1"/>
    </source>
</evidence>
<accession>A0A814PSR4</accession>
<dbReference type="Proteomes" id="UP000663882">
    <property type="component" value="Unassembled WGS sequence"/>
</dbReference>
<dbReference type="EMBL" id="CAJNOU010001035">
    <property type="protein sequence ID" value="CAF1138899.1"/>
    <property type="molecule type" value="Genomic_DNA"/>
</dbReference>
<protein>
    <submittedName>
        <fullName evidence="2">Uncharacterized protein</fullName>
    </submittedName>
</protein>
<dbReference type="AlphaFoldDB" id="A0A814PSR4"/>
<evidence type="ECO:0000313" key="5">
    <source>
        <dbReference type="EMBL" id="CAF3856033.1"/>
    </source>
</evidence>
<evidence type="ECO:0000313" key="2">
    <source>
        <dbReference type="EMBL" id="CAF1109917.1"/>
    </source>
</evidence>
<dbReference type="EMBL" id="CAJOBE010003006">
    <property type="protein sequence ID" value="CAF3856033.1"/>
    <property type="molecule type" value="Genomic_DNA"/>
</dbReference>
<feature type="compositionally biased region" description="Polar residues" evidence="1">
    <location>
        <begin position="57"/>
        <end position="86"/>
    </location>
</feature>
<evidence type="ECO:0000313" key="4">
    <source>
        <dbReference type="EMBL" id="CAF3836726.1"/>
    </source>
</evidence>
<feature type="compositionally biased region" description="Low complexity" evidence="1">
    <location>
        <begin position="87"/>
        <end position="98"/>
    </location>
</feature>
<evidence type="ECO:0000256" key="1">
    <source>
        <dbReference type="SAM" id="MobiDB-lite"/>
    </source>
</evidence>